<keyword evidence="4" id="KW-1185">Reference proteome</keyword>
<accession>A0A1I4YLJ1</accession>
<gene>
    <name evidence="1" type="ORF">ATL45_0983</name>
    <name evidence="2" type="ORF">SAMN05421805_104199</name>
</gene>
<sequence>MTSGNRTDLRTQLQELYGLSCVPLYGTPRNPDRKTYGGKVAQIARAFGTPLMPWQRYVADVALEVDPATGRLAYRDVVLMVPRQSGKTTLLLSKMVWRANAWPRQNILYAAQNRLSARKKWEEEHVAAIEAAKPFRGRFTVRKTNGDEAIRWRNGSRHGITSNTETAGHGETLDDGTIDEAFAHEDGRMEQAFSPAMITRPQPQQWLVSTAGTGKSVFLNGKRTMGRELIEAGQPSTLAFFDWTVPLDEHGKLTMDPGDPATWWSCMPALGHTVTEEAVRSEFTKMDLAEFCRAYLNVTRLDIVEDDPNVPTEQWPALADARSQVGTEIAFALDITPDRQWSSIAVCGPRSDGRLHLEVIDHRPGTDWLVARARELVDRHQPVAFGLDIAGPAGSLLVELEKAGLRRPADPAQPERGQLAIPTTREVAAACGAFTDAARQDTLRHRDQAQLNSAIAGARTRPIGDGYAWGRKSSSTDISPLVAATVAMWAHATRAHLVRDDYDPLANIW</sequence>
<protein>
    <submittedName>
        <fullName evidence="1 2">Phage terminase</fullName>
    </submittedName>
</protein>
<dbReference type="Proteomes" id="UP000270697">
    <property type="component" value="Unassembled WGS sequence"/>
</dbReference>
<dbReference type="EMBL" id="RBXX01000002">
    <property type="protein sequence ID" value="RKT82728.1"/>
    <property type="molecule type" value="Genomic_DNA"/>
</dbReference>
<evidence type="ECO:0000313" key="2">
    <source>
        <dbReference type="EMBL" id="SFN38911.1"/>
    </source>
</evidence>
<evidence type="ECO:0000313" key="3">
    <source>
        <dbReference type="Proteomes" id="UP000199398"/>
    </source>
</evidence>
<reference evidence="1 4" key="2">
    <citation type="submission" date="2018-10" db="EMBL/GenBank/DDBJ databases">
        <title>Sequencing the genomes of 1000 actinobacteria strains.</title>
        <authorList>
            <person name="Klenk H.-P."/>
        </authorList>
    </citation>
    <scope>NUCLEOTIDE SEQUENCE [LARGE SCALE GENOMIC DNA]</scope>
    <source>
        <strain evidence="1 4">DSM 45119</strain>
    </source>
</reference>
<dbReference type="InterPro" id="IPR005021">
    <property type="entry name" value="Terminase_largesu-like"/>
</dbReference>
<name>A0A1I4YLJ1_9PSEU</name>
<reference evidence="2 3" key="1">
    <citation type="submission" date="2016-10" db="EMBL/GenBank/DDBJ databases">
        <authorList>
            <person name="de Groot N.N."/>
        </authorList>
    </citation>
    <scope>NUCLEOTIDE SEQUENCE [LARGE SCALE GENOMIC DNA]</scope>
    <source>
        <strain evidence="2 3">CPCC 201259</strain>
    </source>
</reference>
<dbReference type="InterPro" id="IPR027417">
    <property type="entry name" value="P-loop_NTPase"/>
</dbReference>
<dbReference type="PANTHER" id="PTHR41287:SF1">
    <property type="entry name" value="PROTEIN YMFN"/>
    <property type="match status" value="1"/>
</dbReference>
<dbReference type="Pfam" id="PF03237">
    <property type="entry name" value="Terminase_6N"/>
    <property type="match status" value="1"/>
</dbReference>
<dbReference type="EMBL" id="FOUP01000004">
    <property type="protein sequence ID" value="SFN38911.1"/>
    <property type="molecule type" value="Genomic_DNA"/>
</dbReference>
<dbReference type="PANTHER" id="PTHR41287">
    <property type="match status" value="1"/>
</dbReference>
<dbReference type="Gene3D" id="3.40.50.300">
    <property type="entry name" value="P-loop containing nucleotide triphosphate hydrolases"/>
    <property type="match status" value="1"/>
</dbReference>
<organism evidence="2 3">
    <name type="scientific">Saccharopolyspora antimicrobica</name>
    <dbReference type="NCBI Taxonomy" id="455193"/>
    <lineage>
        <taxon>Bacteria</taxon>
        <taxon>Bacillati</taxon>
        <taxon>Actinomycetota</taxon>
        <taxon>Actinomycetes</taxon>
        <taxon>Pseudonocardiales</taxon>
        <taxon>Pseudonocardiaceae</taxon>
        <taxon>Saccharopolyspora</taxon>
    </lineage>
</organism>
<evidence type="ECO:0000313" key="1">
    <source>
        <dbReference type="EMBL" id="RKT82728.1"/>
    </source>
</evidence>
<dbReference type="STRING" id="455193.SAMN05421805_104199"/>
<dbReference type="AlphaFoldDB" id="A0A1I4YLJ1"/>
<proteinExistence type="predicted"/>
<dbReference type="Proteomes" id="UP000199398">
    <property type="component" value="Unassembled WGS sequence"/>
</dbReference>
<dbReference type="OrthoDB" id="3188010at2"/>
<dbReference type="RefSeq" id="WP_093152040.1">
    <property type="nucleotide sequence ID" value="NZ_FOUP01000004.1"/>
</dbReference>
<evidence type="ECO:0000313" key="4">
    <source>
        <dbReference type="Proteomes" id="UP000270697"/>
    </source>
</evidence>